<keyword evidence="3" id="KW-0540">Nuclease</keyword>
<evidence type="ECO:0000256" key="4">
    <source>
        <dbReference type="ARBA" id="ARBA00022723"/>
    </source>
</evidence>
<proteinExistence type="inferred from homology"/>
<dbReference type="PANTHER" id="PTHR33653:SF1">
    <property type="entry name" value="RIBONUCLEASE VAPC2"/>
    <property type="match status" value="1"/>
</dbReference>
<comment type="similarity">
    <text evidence="7">Belongs to the PINc/VapC protein family.</text>
</comment>
<name>A0ABX1P1X9_9CYAN</name>
<accession>A0ABX1P1X9</accession>
<reference evidence="9 10" key="1">
    <citation type="submission" date="2018-06" db="EMBL/GenBank/DDBJ databases">
        <title>Comparative genomics of Brasilonema spp. strains.</title>
        <authorList>
            <person name="Alvarenga D.O."/>
            <person name="Fiore M.F."/>
            <person name="Varani A.M."/>
        </authorList>
    </citation>
    <scope>NUCLEOTIDE SEQUENCE [LARGE SCALE GENOMIC DNA]</scope>
    <source>
        <strain evidence="9 10">SPC951</strain>
    </source>
</reference>
<evidence type="ECO:0000256" key="1">
    <source>
        <dbReference type="ARBA" id="ARBA00001946"/>
    </source>
</evidence>
<comment type="caution">
    <text evidence="9">The sequence shown here is derived from an EMBL/GenBank/DDBJ whole genome shotgun (WGS) entry which is preliminary data.</text>
</comment>
<dbReference type="PANTHER" id="PTHR33653">
    <property type="entry name" value="RIBONUCLEASE VAPC2"/>
    <property type="match status" value="1"/>
</dbReference>
<dbReference type="Proteomes" id="UP000718564">
    <property type="component" value="Unassembled WGS sequence"/>
</dbReference>
<evidence type="ECO:0000256" key="5">
    <source>
        <dbReference type="ARBA" id="ARBA00022801"/>
    </source>
</evidence>
<keyword evidence="6" id="KW-0460">Magnesium</keyword>
<dbReference type="InterPro" id="IPR002716">
    <property type="entry name" value="PIN_dom"/>
</dbReference>
<evidence type="ECO:0000256" key="7">
    <source>
        <dbReference type="ARBA" id="ARBA00038093"/>
    </source>
</evidence>
<evidence type="ECO:0000313" key="10">
    <source>
        <dbReference type="Proteomes" id="UP000718564"/>
    </source>
</evidence>
<dbReference type="RefSeq" id="WP_169153577.1">
    <property type="nucleotide sequence ID" value="NZ_CAWPJE010000274.1"/>
</dbReference>
<dbReference type="CDD" id="cd18748">
    <property type="entry name" value="PIN_VapC4-5_FitB-like"/>
    <property type="match status" value="1"/>
</dbReference>
<dbReference type="Gene3D" id="3.40.50.1010">
    <property type="entry name" value="5'-nuclease"/>
    <property type="match status" value="1"/>
</dbReference>
<dbReference type="EMBL" id="QMEB01000008">
    <property type="protein sequence ID" value="NMG18282.1"/>
    <property type="molecule type" value="Genomic_DNA"/>
</dbReference>
<evidence type="ECO:0000259" key="8">
    <source>
        <dbReference type="Pfam" id="PF01850"/>
    </source>
</evidence>
<keyword evidence="10" id="KW-1185">Reference proteome</keyword>
<evidence type="ECO:0000313" key="9">
    <source>
        <dbReference type="EMBL" id="NMG18282.1"/>
    </source>
</evidence>
<sequence>MSYLYLLDTNIISELIKNPRGVIFSKIQDVGEDKICTSIIVACESRFGAKKKNSQKLIEKLEIILNSIEILPLTHPVEQYYAEIRTDLEQQGKPIGGNDLLIAAHSLSLGLTLVTANVREFSRVSNLKVENWLIPDEKS</sequence>
<keyword evidence="5" id="KW-0378">Hydrolase</keyword>
<feature type="domain" description="PIN" evidence="8">
    <location>
        <begin position="5"/>
        <end position="125"/>
    </location>
</feature>
<evidence type="ECO:0000256" key="6">
    <source>
        <dbReference type="ARBA" id="ARBA00022842"/>
    </source>
</evidence>
<evidence type="ECO:0000256" key="2">
    <source>
        <dbReference type="ARBA" id="ARBA00022649"/>
    </source>
</evidence>
<protein>
    <submittedName>
        <fullName evidence="9">Type II toxin-antitoxin system VapC family toxin</fullName>
    </submittedName>
</protein>
<comment type="cofactor">
    <cofactor evidence="1">
        <name>Mg(2+)</name>
        <dbReference type="ChEBI" id="CHEBI:18420"/>
    </cofactor>
</comment>
<keyword evidence="4" id="KW-0479">Metal-binding</keyword>
<dbReference type="InterPro" id="IPR029060">
    <property type="entry name" value="PIN-like_dom_sf"/>
</dbReference>
<keyword evidence="2" id="KW-1277">Toxin-antitoxin system</keyword>
<dbReference type="SUPFAM" id="SSF88723">
    <property type="entry name" value="PIN domain-like"/>
    <property type="match status" value="1"/>
</dbReference>
<evidence type="ECO:0000256" key="3">
    <source>
        <dbReference type="ARBA" id="ARBA00022722"/>
    </source>
</evidence>
<gene>
    <name evidence="9" type="ORF">DP116_01980</name>
</gene>
<dbReference type="InterPro" id="IPR050556">
    <property type="entry name" value="Type_II_TA_system_RNase"/>
</dbReference>
<dbReference type="Pfam" id="PF01850">
    <property type="entry name" value="PIN"/>
    <property type="match status" value="1"/>
</dbReference>
<organism evidence="9 10">
    <name type="scientific">Brasilonema bromeliae SPC951</name>
    <dbReference type="NCBI Taxonomy" id="385972"/>
    <lineage>
        <taxon>Bacteria</taxon>
        <taxon>Bacillati</taxon>
        <taxon>Cyanobacteriota</taxon>
        <taxon>Cyanophyceae</taxon>
        <taxon>Nostocales</taxon>
        <taxon>Scytonemataceae</taxon>
        <taxon>Brasilonema</taxon>
        <taxon>Bromeliae group (in: Brasilonema)</taxon>
    </lineage>
</organism>